<protein>
    <submittedName>
        <fullName evidence="2">Uncharacterized protein</fullName>
    </submittedName>
</protein>
<dbReference type="Proteomes" id="UP000256690">
    <property type="component" value="Unassembled WGS sequence"/>
</dbReference>
<gene>
    <name evidence="2" type="ORF">DSM5745_09265</name>
</gene>
<dbReference type="OrthoDB" id="4510787at2759"/>
<accession>A0A3D8R027</accession>
<dbReference type="AlphaFoldDB" id="A0A3D8R027"/>
<keyword evidence="3" id="KW-1185">Reference proteome</keyword>
<name>A0A3D8R027_9EURO</name>
<evidence type="ECO:0000313" key="3">
    <source>
        <dbReference type="Proteomes" id="UP000256690"/>
    </source>
</evidence>
<organism evidence="2 3">
    <name type="scientific">Aspergillus mulundensis</name>
    <dbReference type="NCBI Taxonomy" id="1810919"/>
    <lineage>
        <taxon>Eukaryota</taxon>
        <taxon>Fungi</taxon>
        <taxon>Dikarya</taxon>
        <taxon>Ascomycota</taxon>
        <taxon>Pezizomycotina</taxon>
        <taxon>Eurotiomycetes</taxon>
        <taxon>Eurotiomycetidae</taxon>
        <taxon>Eurotiales</taxon>
        <taxon>Aspergillaceae</taxon>
        <taxon>Aspergillus</taxon>
        <taxon>Aspergillus subgen. Nidulantes</taxon>
    </lineage>
</organism>
<proteinExistence type="predicted"/>
<comment type="caution">
    <text evidence="2">The sequence shown here is derived from an EMBL/GenBank/DDBJ whole genome shotgun (WGS) entry which is preliminary data.</text>
</comment>
<sequence length="189" mass="21581">MAQARAKTNKPEAAKWEPVQTVEGYVNAVRHLCRGPYHKSIGKRAWDDPQILWLIPDSWYSEARCAGIEKICRDACRAKGSSMIWIRWGDHSTTLRAIKCTDTGKIEKVAEPDDPHITVYMGHSEKFDYECHLYLVYDPENPEVPLRLAQSPRTQLRLRRHQHSQADYIPGPEKTSQQGPRPASPPAQP</sequence>
<evidence type="ECO:0000313" key="2">
    <source>
        <dbReference type="EMBL" id="RDW67399.1"/>
    </source>
</evidence>
<evidence type="ECO:0000256" key="1">
    <source>
        <dbReference type="SAM" id="MobiDB-lite"/>
    </source>
</evidence>
<reference evidence="2 3" key="1">
    <citation type="journal article" date="2018" name="IMA Fungus">
        <title>IMA Genome-F 9: Draft genome sequence of Annulohypoxylon stygium, Aspergillus mulundensis, Berkeleyomyces basicola (syn. Thielaviopsis basicola), Ceratocystis smalleyi, two Cercospora beticola strains, Coleophoma cylindrospora, Fusarium fracticaudum, Phialophora cf. hyalina, and Morchella septimelata.</title>
        <authorList>
            <person name="Wingfield B.D."/>
            <person name="Bills G.F."/>
            <person name="Dong Y."/>
            <person name="Huang W."/>
            <person name="Nel W.J."/>
            <person name="Swalarsk-Parry B.S."/>
            <person name="Vaghefi N."/>
            <person name="Wilken P.M."/>
            <person name="An Z."/>
            <person name="de Beer Z.W."/>
            <person name="De Vos L."/>
            <person name="Chen L."/>
            <person name="Duong T.A."/>
            <person name="Gao Y."/>
            <person name="Hammerbacher A."/>
            <person name="Kikkert J.R."/>
            <person name="Li Y."/>
            <person name="Li H."/>
            <person name="Li K."/>
            <person name="Li Q."/>
            <person name="Liu X."/>
            <person name="Ma X."/>
            <person name="Naidoo K."/>
            <person name="Pethybridge S.J."/>
            <person name="Sun J."/>
            <person name="Steenkamp E.T."/>
            <person name="van der Nest M.A."/>
            <person name="van Wyk S."/>
            <person name="Wingfield M.J."/>
            <person name="Xiong C."/>
            <person name="Yue Q."/>
            <person name="Zhang X."/>
        </authorList>
    </citation>
    <scope>NUCLEOTIDE SEQUENCE [LARGE SCALE GENOMIC DNA]</scope>
    <source>
        <strain evidence="2 3">DSM 5745</strain>
    </source>
</reference>
<feature type="region of interest" description="Disordered" evidence="1">
    <location>
        <begin position="152"/>
        <end position="189"/>
    </location>
</feature>
<dbReference type="RefSeq" id="XP_026600367.1">
    <property type="nucleotide sequence ID" value="XM_026751281.1"/>
</dbReference>
<dbReference type="EMBL" id="PVWQ01000012">
    <property type="protein sequence ID" value="RDW67399.1"/>
    <property type="molecule type" value="Genomic_DNA"/>
</dbReference>
<dbReference type="GeneID" id="38119635"/>